<feature type="coiled-coil region" evidence="1">
    <location>
        <begin position="729"/>
        <end position="756"/>
    </location>
</feature>
<feature type="region of interest" description="Disordered" evidence="2">
    <location>
        <begin position="329"/>
        <end position="360"/>
    </location>
</feature>
<reference evidence="3" key="1">
    <citation type="submission" date="2021-01" db="EMBL/GenBank/DDBJ databases">
        <authorList>
            <person name="Corre E."/>
            <person name="Pelletier E."/>
            <person name="Niang G."/>
            <person name="Scheremetjew M."/>
            <person name="Finn R."/>
            <person name="Kale V."/>
            <person name="Holt S."/>
            <person name="Cochrane G."/>
            <person name="Meng A."/>
            <person name="Brown T."/>
            <person name="Cohen L."/>
        </authorList>
    </citation>
    <scope>NUCLEOTIDE SEQUENCE</scope>
    <source>
        <strain evidence="3">GSBS06</strain>
    </source>
</reference>
<dbReference type="Gene3D" id="1.10.287.1490">
    <property type="match status" value="1"/>
</dbReference>
<sequence>MSQIDPSEVENLASQLASQVSYSNDLIVQLSELEKRQLDTQRDVQQKQMALRQAMAVCDSVRADQNELKQKLVLAQQVAEKASAQAKRARVEAQVKAQEADALHRFSKEAQMEIEALRSETLELRSKLDNYAKEKDSLRNNLDAFAKHEADRVNKHRENFEQQSKELQTLKSKQKPLEFELEKATQHIKDLERELRDGNMGKESLKEELERARKRIQDLEETTRDINLREARFKSDLHNEQSRAQRTAQQVGVIQELADSRQKEIEKARKENAELKQSNLALQNEIRTLNGEIQELGADLLAQAQARAAEKEKFDVKARELQDDLSKLAEESRLRERQQTEEAANRSAEATEHRKHSEAQYSKLQDEYRQLNDVLQALQSDNATQAQEMENERVEAETKLRDAIERAREAEVKHSMLESDSKREAANLLGEIQRLQNELDERTSGYVQSTGGYQNAIQQLSLECQQLHTAYNDAMEEINNLEADMNNVKGFDESSIQEWHAETKRGMIALSESNNALRAEVETARDGQLAAQVQRDEEHARNLMLEEDYSRLQEDMKHLQKRMGSMDAQNMERLRQAKIDAESVASVRDDMSSRLQKVLAQLEEANAQNRMLQEENQKATSALADAQRRNNQRVAGFDKQLQDTDAKLRDAINEKESLAADRDLMKRLNDDLSNKLRKAQEGLEQLEKSKKSDSDLQKSSLRSTEDTLNAVRESSRKYQAQLSQTKGLLRVVQEARKRLQEDNIALRTELDEVLRRSLNMAANSANADTTKGRSSIPSNQDITIPKTMAHQSSASPVRPTFIGSSGIRAPQQKHRGSVSSSVSTASAENVQMQQLAMDDEDDDEDAARELEKLRKEVEALKSSP</sequence>
<dbReference type="AlphaFoldDB" id="A0A7S3PLA1"/>
<feature type="coiled-coil region" evidence="1">
    <location>
        <begin position="65"/>
        <end position="229"/>
    </location>
</feature>
<evidence type="ECO:0000256" key="1">
    <source>
        <dbReference type="SAM" id="Coils"/>
    </source>
</evidence>
<feature type="compositionally biased region" description="Basic and acidic residues" evidence="2">
    <location>
        <begin position="684"/>
        <end position="696"/>
    </location>
</feature>
<organism evidence="3">
    <name type="scientific">Aplanochytrium stocchinoi</name>
    <dbReference type="NCBI Taxonomy" id="215587"/>
    <lineage>
        <taxon>Eukaryota</taxon>
        <taxon>Sar</taxon>
        <taxon>Stramenopiles</taxon>
        <taxon>Bigyra</taxon>
        <taxon>Labyrinthulomycetes</taxon>
        <taxon>Thraustochytrida</taxon>
        <taxon>Thraustochytriidae</taxon>
        <taxon>Aplanochytrium</taxon>
    </lineage>
</organism>
<evidence type="ECO:0000256" key="2">
    <source>
        <dbReference type="SAM" id="MobiDB-lite"/>
    </source>
</evidence>
<accession>A0A7S3PLA1</accession>
<feature type="compositionally biased region" description="Low complexity" evidence="2">
    <location>
        <begin position="817"/>
        <end position="827"/>
    </location>
</feature>
<dbReference type="EMBL" id="HBIN01017262">
    <property type="protein sequence ID" value="CAE0443056.1"/>
    <property type="molecule type" value="Transcribed_RNA"/>
</dbReference>
<proteinExistence type="predicted"/>
<evidence type="ECO:0000313" key="3">
    <source>
        <dbReference type="EMBL" id="CAE0443056.1"/>
    </source>
</evidence>
<name>A0A7S3PLA1_9STRA</name>
<feature type="coiled-coil region" evidence="1">
    <location>
        <begin position="836"/>
        <end position="863"/>
    </location>
</feature>
<protein>
    <submittedName>
        <fullName evidence="3">Uncharacterized protein</fullName>
    </submittedName>
</protein>
<keyword evidence="1" id="KW-0175">Coiled coil</keyword>
<feature type="region of interest" description="Disordered" evidence="2">
    <location>
        <begin position="684"/>
        <end position="723"/>
    </location>
</feature>
<gene>
    <name evidence="3" type="ORF">ASTO00021_LOCUS13163</name>
</gene>
<feature type="region of interest" description="Disordered" evidence="2">
    <location>
        <begin position="788"/>
        <end position="829"/>
    </location>
</feature>